<dbReference type="GeneID" id="2845034"/>
<evidence type="ECO:0000259" key="3">
    <source>
        <dbReference type="SMART" id="SM01007"/>
    </source>
</evidence>
<evidence type="ECO:0000256" key="2">
    <source>
        <dbReference type="ARBA" id="ARBA00023239"/>
    </source>
</evidence>
<dbReference type="PANTHER" id="PTHR22789">
    <property type="entry name" value="FUCULOSE PHOSPHATE ALDOLASE"/>
    <property type="match status" value="1"/>
</dbReference>
<dbReference type="AlphaFoldDB" id="Q6KZC0"/>
<dbReference type="EMBL" id="AE017261">
    <property type="protein sequence ID" value="AAT43932.1"/>
    <property type="molecule type" value="Genomic_DNA"/>
</dbReference>
<dbReference type="InterPro" id="IPR036409">
    <property type="entry name" value="Aldolase_II/adducin_N_sf"/>
</dbReference>
<dbReference type="PaxDb" id="263820-PTO1347"/>
<dbReference type="InterPro" id="IPR050197">
    <property type="entry name" value="Aldolase_class_II_sugar_metab"/>
</dbReference>
<dbReference type="EC" id="4.1.2.17" evidence="4"/>
<dbReference type="RefSeq" id="WP_011178148.1">
    <property type="nucleotide sequence ID" value="NC_005877.1"/>
</dbReference>
<dbReference type="GO" id="GO:0019323">
    <property type="term" value="P:pentose catabolic process"/>
    <property type="evidence" value="ECO:0007669"/>
    <property type="project" value="TreeGrafter"/>
</dbReference>
<dbReference type="OrthoDB" id="18709at2157"/>
<organism evidence="4 5">
    <name type="scientific">Picrophilus torridus (strain ATCC 700027 / DSM 9790 / JCM 10055 / NBRC 100828 / KAW 2/3)</name>
    <dbReference type="NCBI Taxonomy" id="1122961"/>
    <lineage>
        <taxon>Archaea</taxon>
        <taxon>Methanobacteriati</taxon>
        <taxon>Thermoplasmatota</taxon>
        <taxon>Thermoplasmata</taxon>
        <taxon>Thermoplasmatales</taxon>
        <taxon>Picrophilaceae</taxon>
        <taxon>Picrophilus</taxon>
    </lineage>
</organism>
<keyword evidence="1" id="KW-0479">Metal-binding</keyword>
<evidence type="ECO:0000256" key="1">
    <source>
        <dbReference type="ARBA" id="ARBA00022723"/>
    </source>
</evidence>
<dbReference type="Gene3D" id="3.40.225.10">
    <property type="entry name" value="Class II aldolase/adducin N-terminal domain"/>
    <property type="match status" value="1"/>
</dbReference>
<dbReference type="KEGG" id="pto:PTO1347"/>
<gene>
    <name evidence="4" type="ordered locus">PTO1347</name>
</gene>
<feature type="domain" description="Class II aldolase/adducin N-terminal" evidence="3">
    <location>
        <begin position="7"/>
        <end position="182"/>
    </location>
</feature>
<proteinExistence type="predicted"/>
<protein>
    <submittedName>
        <fullName evidence="4">L-fuculose phosphate aldolase</fullName>
        <ecNumber evidence="4">4.1.2.17</ecNumber>
    </submittedName>
</protein>
<dbReference type="HOGENOM" id="CLU_006033_3_0_2"/>
<sequence length="216" mass="23918">MYDHEKERIIEASRDIISSSLTVGSWGNISMRAHDGNIVITPSGKNYKKLSKEDLIVTDINGNIISGKYKPSSERLMHYEIYKKRKDVNAIVHTHAVYSSVLSVIDEDLPVITEDVAMLLGHVRVAKYAITGSMDLALNVASVLNDANAAIMANHGAVAVGVDMERAYTAAQVLEKSCKIFVLSRIIGRVNVVPEEDAKQLSKISESYLSQWKNWD</sequence>
<dbReference type="PANTHER" id="PTHR22789:SF0">
    <property type="entry name" value="3-OXO-TETRONATE 4-PHOSPHATE DECARBOXYLASE-RELATED"/>
    <property type="match status" value="1"/>
</dbReference>
<dbReference type="Proteomes" id="UP000000438">
    <property type="component" value="Chromosome"/>
</dbReference>
<dbReference type="SUPFAM" id="SSF53639">
    <property type="entry name" value="AraD/HMP-PK domain-like"/>
    <property type="match status" value="1"/>
</dbReference>
<dbReference type="Pfam" id="PF00596">
    <property type="entry name" value="Aldolase_II"/>
    <property type="match status" value="1"/>
</dbReference>
<dbReference type="UniPathway" id="UPA00071"/>
<dbReference type="GO" id="GO:0046872">
    <property type="term" value="F:metal ion binding"/>
    <property type="evidence" value="ECO:0007669"/>
    <property type="project" value="UniProtKB-KW"/>
</dbReference>
<dbReference type="InterPro" id="IPR001303">
    <property type="entry name" value="Aldolase_II/adducin_N"/>
</dbReference>
<evidence type="ECO:0000313" key="5">
    <source>
        <dbReference type="Proteomes" id="UP000000438"/>
    </source>
</evidence>
<dbReference type="SMART" id="SM01007">
    <property type="entry name" value="Aldolase_II"/>
    <property type="match status" value="1"/>
</dbReference>
<dbReference type="GO" id="GO:0005829">
    <property type="term" value="C:cytosol"/>
    <property type="evidence" value="ECO:0007669"/>
    <property type="project" value="TreeGrafter"/>
</dbReference>
<evidence type="ECO:0000313" key="4">
    <source>
        <dbReference type="EMBL" id="AAT43932.1"/>
    </source>
</evidence>
<name>Q6KZC0_PICTO</name>
<reference evidence="4 5" key="1">
    <citation type="journal article" date="2004" name="Proc. Natl. Acad. Sci. U.S.A.">
        <title>Genome sequence of Picrophilus torridus and its implications for life around pH 0.</title>
        <authorList>
            <person name="Futterer O."/>
            <person name="Angelov A."/>
            <person name="Liesegang H."/>
            <person name="Gottschalk G."/>
            <person name="Schleper C."/>
            <person name="Schepers B."/>
            <person name="Dock C."/>
            <person name="Antranikian G."/>
            <person name="Liebl W."/>
        </authorList>
    </citation>
    <scope>NUCLEOTIDE SEQUENCE [LARGE SCALE GENOMIC DNA]</scope>
    <source>
        <strain evidence="5">ATCC 700027 / DSM 9790 / JCM 10055 / NBRC 100828</strain>
    </source>
</reference>
<dbReference type="GO" id="GO:0008738">
    <property type="term" value="F:L-fuculose-phosphate aldolase activity"/>
    <property type="evidence" value="ECO:0007669"/>
    <property type="project" value="UniProtKB-EC"/>
</dbReference>
<dbReference type="InParanoid" id="Q6KZC0"/>
<accession>Q6KZC0</accession>
<dbReference type="eggNOG" id="arCOG04226">
    <property type="taxonomic scope" value="Archaea"/>
</dbReference>
<keyword evidence="2 4" id="KW-0456">Lyase</keyword>
<dbReference type="STRING" id="263820.PTO1347"/>